<evidence type="ECO:0000313" key="3">
    <source>
        <dbReference type="Proteomes" id="UP000630097"/>
    </source>
</evidence>
<dbReference type="Proteomes" id="UP000630097">
    <property type="component" value="Unassembled WGS sequence"/>
</dbReference>
<reference evidence="2 3" key="1">
    <citation type="submission" date="2021-01" db="EMBL/GenBank/DDBJ databases">
        <title>Whole genome shotgun sequence of Planotetraspora kaengkrachanensis NBRC 104272.</title>
        <authorList>
            <person name="Komaki H."/>
            <person name="Tamura T."/>
        </authorList>
    </citation>
    <scope>NUCLEOTIDE SEQUENCE [LARGE SCALE GENOMIC DNA]</scope>
    <source>
        <strain evidence="2 3">NBRC 104272</strain>
    </source>
</reference>
<evidence type="ECO:0000256" key="1">
    <source>
        <dbReference type="SAM" id="SignalP"/>
    </source>
</evidence>
<organism evidence="2 3">
    <name type="scientific">Planotetraspora kaengkrachanensis</name>
    <dbReference type="NCBI Taxonomy" id="575193"/>
    <lineage>
        <taxon>Bacteria</taxon>
        <taxon>Bacillati</taxon>
        <taxon>Actinomycetota</taxon>
        <taxon>Actinomycetes</taxon>
        <taxon>Streptosporangiales</taxon>
        <taxon>Streptosporangiaceae</taxon>
        <taxon>Planotetraspora</taxon>
    </lineage>
</organism>
<proteinExistence type="predicted"/>
<dbReference type="EMBL" id="BONV01000001">
    <property type="protein sequence ID" value="GIG77155.1"/>
    <property type="molecule type" value="Genomic_DNA"/>
</dbReference>
<keyword evidence="1" id="KW-0732">Signal</keyword>
<dbReference type="RefSeq" id="WP_203880660.1">
    <property type="nucleotide sequence ID" value="NZ_BAABHH010000001.1"/>
</dbReference>
<name>A0A8J3M157_9ACTN</name>
<accession>A0A8J3M157</accession>
<dbReference type="AlphaFoldDB" id="A0A8J3M157"/>
<feature type="chain" id="PRO_5038526139" evidence="1">
    <location>
        <begin position="35"/>
        <end position="52"/>
    </location>
</feature>
<evidence type="ECO:0000313" key="2">
    <source>
        <dbReference type="EMBL" id="GIG77155.1"/>
    </source>
</evidence>
<comment type="caution">
    <text evidence="2">The sequence shown here is derived from an EMBL/GenBank/DDBJ whole genome shotgun (WGS) entry which is preliminary data.</text>
</comment>
<feature type="signal peptide" evidence="1">
    <location>
        <begin position="1"/>
        <end position="34"/>
    </location>
</feature>
<gene>
    <name evidence="2" type="ORF">Pka01_02820</name>
</gene>
<keyword evidence="3" id="KW-1185">Reference proteome</keyword>
<sequence length="52" mass="5006">MKSRGFTARLLAGAATAVTIIVLGLTAAAPAATAEAGHGGPVMHTDGNIMGS</sequence>
<protein>
    <submittedName>
        <fullName evidence="2">Uncharacterized protein</fullName>
    </submittedName>
</protein>